<protein>
    <recommendedName>
        <fullName evidence="4">DUF454 domain-containing protein</fullName>
    </recommendedName>
</protein>
<reference evidence="2" key="1">
    <citation type="journal article" date="2014" name="Int. J. Syst. Evol. Microbiol.">
        <title>Complete genome sequence of Corynebacterium casei LMG S-19264T (=DSM 44701T), isolated from a smear-ripened cheese.</title>
        <authorList>
            <consortium name="US DOE Joint Genome Institute (JGI-PGF)"/>
            <person name="Walter F."/>
            <person name="Albersmeier A."/>
            <person name="Kalinowski J."/>
            <person name="Ruckert C."/>
        </authorList>
    </citation>
    <scope>NUCLEOTIDE SEQUENCE</scope>
    <source>
        <strain evidence="2">CGMCC 1.15082</strain>
    </source>
</reference>
<evidence type="ECO:0008006" key="4">
    <source>
        <dbReference type="Google" id="ProtNLM"/>
    </source>
</evidence>
<sequence length="138" mass="14893">MGDKIEGEKPGRGTSPRASGALRWAYFALGVVMLALGIIGAFLPVMPTTVFIILAAWFFGRSSPRLERWLLGHPTFGPALRGWRDKGAIPRRAKIAACAGMTAGYAVFWWSVRPSWALGLGVAVFMLASAAFVLSRPD</sequence>
<dbReference type="GO" id="GO:0005886">
    <property type="term" value="C:plasma membrane"/>
    <property type="evidence" value="ECO:0007669"/>
    <property type="project" value="TreeGrafter"/>
</dbReference>
<dbReference type="PANTHER" id="PTHR35813:SF1">
    <property type="entry name" value="INNER MEMBRANE PROTEIN YBAN"/>
    <property type="match status" value="1"/>
</dbReference>
<evidence type="ECO:0000313" key="3">
    <source>
        <dbReference type="Proteomes" id="UP000646478"/>
    </source>
</evidence>
<dbReference type="PIRSF" id="PIRSF016789">
    <property type="entry name" value="DUF454"/>
    <property type="match status" value="1"/>
</dbReference>
<accession>A0A916S8V3</accession>
<reference evidence="2" key="2">
    <citation type="submission" date="2020-09" db="EMBL/GenBank/DDBJ databases">
        <authorList>
            <person name="Sun Q."/>
            <person name="Zhou Y."/>
        </authorList>
    </citation>
    <scope>NUCLEOTIDE SEQUENCE</scope>
    <source>
        <strain evidence="2">CGMCC 1.15082</strain>
    </source>
</reference>
<keyword evidence="1" id="KW-1133">Transmembrane helix</keyword>
<dbReference type="InterPro" id="IPR007401">
    <property type="entry name" value="DUF454"/>
</dbReference>
<comment type="caution">
    <text evidence="2">The sequence shown here is derived from an EMBL/GenBank/DDBJ whole genome shotgun (WGS) entry which is preliminary data.</text>
</comment>
<organism evidence="2 3">
    <name type="scientific">Brucella endophytica</name>
    <dbReference type="NCBI Taxonomy" id="1963359"/>
    <lineage>
        <taxon>Bacteria</taxon>
        <taxon>Pseudomonadati</taxon>
        <taxon>Pseudomonadota</taxon>
        <taxon>Alphaproteobacteria</taxon>
        <taxon>Hyphomicrobiales</taxon>
        <taxon>Brucellaceae</taxon>
        <taxon>Brucella/Ochrobactrum group</taxon>
        <taxon>Brucella</taxon>
    </lineage>
</organism>
<proteinExistence type="predicted"/>
<keyword evidence="3" id="KW-1185">Reference proteome</keyword>
<dbReference type="EMBL" id="BMHH01000005">
    <property type="protein sequence ID" value="GGA89774.1"/>
    <property type="molecule type" value="Genomic_DNA"/>
</dbReference>
<feature type="transmembrane region" description="Helical" evidence="1">
    <location>
        <begin position="26"/>
        <end position="59"/>
    </location>
</feature>
<keyword evidence="1" id="KW-0812">Transmembrane</keyword>
<dbReference type="Proteomes" id="UP000646478">
    <property type="component" value="Unassembled WGS sequence"/>
</dbReference>
<dbReference type="Pfam" id="PF04304">
    <property type="entry name" value="DUF454"/>
    <property type="match status" value="1"/>
</dbReference>
<name>A0A916S8V3_9HYPH</name>
<feature type="transmembrane region" description="Helical" evidence="1">
    <location>
        <begin position="116"/>
        <end position="134"/>
    </location>
</feature>
<gene>
    <name evidence="2" type="ORF">GCM10011491_17070</name>
</gene>
<keyword evidence="1" id="KW-0472">Membrane</keyword>
<dbReference type="PANTHER" id="PTHR35813">
    <property type="entry name" value="INNER MEMBRANE PROTEIN YBAN"/>
    <property type="match status" value="1"/>
</dbReference>
<feature type="transmembrane region" description="Helical" evidence="1">
    <location>
        <begin position="93"/>
        <end position="110"/>
    </location>
</feature>
<dbReference type="AlphaFoldDB" id="A0A916S8V3"/>
<evidence type="ECO:0000313" key="2">
    <source>
        <dbReference type="EMBL" id="GGA89774.1"/>
    </source>
</evidence>
<dbReference type="RefSeq" id="WP_188823401.1">
    <property type="nucleotide sequence ID" value="NZ_BMHH01000005.1"/>
</dbReference>
<evidence type="ECO:0000256" key="1">
    <source>
        <dbReference type="SAM" id="Phobius"/>
    </source>
</evidence>